<dbReference type="GO" id="GO:0000731">
    <property type="term" value="P:DNA synthesis involved in DNA repair"/>
    <property type="evidence" value="ECO:0007669"/>
    <property type="project" value="TreeGrafter"/>
</dbReference>
<proteinExistence type="predicted"/>
<dbReference type="GO" id="GO:0005524">
    <property type="term" value="F:ATP binding"/>
    <property type="evidence" value="ECO:0007669"/>
    <property type="project" value="InterPro"/>
</dbReference>
<dbReference type="Gene3D" id="3.40.50.300">
    <property type="entry name" value="P-loop containing nucleotide triphosphate hydrolases"/>
    <property type="match status" value="2"/>
</dbReference>
<dbReference type="InterPro" id="IPR027417">
    <property type="entry name" value="P-loop_NTPase"/>
</dbReference>
<dbReference type="EMBL" id="FOTW01000017">
    <property type="protein sequence ID" value="SFM30434.1"/>
    <property type="molecule type" value="Genomic_DNA"/>
</dbReference>
<dbReference type="Pfam" id="PF13304">
    <property type="entry name" value="AAA_21"/>
    <property type="match status" value="1"/>
</dbReference>
<dbReference type="Proteomes" id="UP000199470">
    <property type="component" value="Unassembled WGS sequence"/>
</dbReference>
<evidence type="ECO:0000259" key="2">
    <source>
        <dbReference type="Pfam" id="PF13476"/>
    </source>
</evidence>
<dbReference type="AlphaFoldDB" id="A0A1I4PRV3"/>
<dbReference type="Pfam" id="PF13476">
    <property type="entry name" value="AAA_23"/>
    <property type="match status" value="1"/>
</dbReference>
<dbReference type="PANTHER" id="PTHR32182:SF22">
    <property type="entry name" value="ATP-DEPENDENT ENDONUCLEASE, OLD FAMILY-RELATED"/>
    <property type="match status" value="1"/>
</dbReference>
<dbReference type="PANTHER" id="PTHR32182">
    <property type="entry name" value="DNA REPLICATION AND REPAIR PROTEIN RECF"/>
    <property type="match status" value="1"/>
</dbReference>
<keyword evidence="4" id="KW-1185">Reference proteome</keyword>
<feature type="domain" description="Rad50/SbcC-type AAA" evidence="2">
    <location>
        <begin position="4"/>
        <end position="46"/>
    </location>
</feature>
<dbReference type="InterPro" id="IPR038729">
    <property type="entry name" value="Rad50/SbcC_AAA"/>
</dbReference>
<gene>
    <name evidence="3" type="ORF">SAMN02982985_03556</name>
</gene>
<dbReference type="RefSeq" id="WP_093389039.1">
    <property type="nucleotide sequence ID" value="NZ_FOTW01000017.1"/>
</dbReference>
<dbReference type="GO" id="GO:0016887">
    <property type="term" value="F:ATP hydrolysis activity"/>
    <property type="evidence" value="ECO:0007669"/>
    <property type="project" value="InterPro"/>
</dbReference>
<organism evidence="3 4">
    <name type="scientific">Rugamonas rubra</name>
    <dbReference type="NCBI Taxonomy" id="758825"/>
    <lineage>
        <taxon>Bacteria</taxon>
        <taxon>Pseudomonadati</taxon>
        <taxon>Pseudomonadota</taxon>
        <taxon>Betaproteobacteria</taxon>
        <taxon>Burkholderiales</taxon>
        <taxon>Oxalobacteraceae</taxon>
        <taxon>Telluria group</taxon>
        <taxon>Rugamonas</taxon>
    </lineage>
</organism>
<dbReference type="GO" id="GO:0006302">
    <property type="term" value="P:double-strand break repair"/>
    <property type="evidence" value="ECO:0007669"/>
    <property type="project" value="InterPro"/>
</dbReference>
<dbReference type="SUPFAM" id="SSF52540">
    <property type="entry name" value="P-loop containing nucleoside triphosphate hydrolases"/>
    <property type="match status" value="1"/>
</dbReference>
<dbReference type="OrthoDB" id="104167at2"/>
<dbReference type="InterPro" id="IPR003959">
    <property type="entry name" value="ATPase_AAA_core"/>
</dbReference>
<feature type="domain" description="ATPase AAA-type core" evidence="1">
    <location>
        <begin position="237"/>
        <end position="384"/>
    </location>
</feature>
<evidence type="ECO:0000313" key="4">
    <source>
        <dbReference type="Proteomes" id="UP000199470"/>
    </source>
</evidence>
<name>A0A1I4PRV3_9BURK</name>
<sequence>MLTRLRVKGFKSLEDVEVRFGPLTCIAGVNGVGKSNLFDAILFLKYLADAPIIEAATQIRNSGRQRVNISSLFTKTATHQAELMEFEADFLVDKTVVDDFGREAKAKVTYLRYKLALKYIPASGTSPEGIELASESLGFIQKGEARRELGFEMSKDFFNSAYYGTSKNDFIYMDDNAVGVVKIRQDQTAGQPISIPIAKAGRTVLSNINTIDRPTALAARREMQSWVLLQLESSSLRKPDDFSAASTVSAAGEHLPAALDRLKKNEEIASQLSNLLPDVANVFVDIDEKRQLKTLLLETTSGIRHEARSLSDGTLRFLALSIIGADPAFGGVICLEEPENGIHPARIPAIVELLRQMVVDLDSQISPDNPLRQIIINTHSPLVIQRLQTEEVIVSQVSRRDGASLSTFSPLIGTWREKMTNESGGNVHAVAFGALLAYLAEDDPNEKTVIGKANVMQEFRHQFDLQLN</sequence>
<protein>
    <submittedName>
        <fullName evidence="3">Predicted ATPase</fullName>
    </submittedName>
</protein>
<dbReference type="STRING" id="758825.SAMN02982985_03556"/>
<evidence type="ECO:0000259" key="1">
    <source>
        <dbReference type="Pfam" id="PF13304"/>
    </source>
</evidence>
<accession>A0A1I4PRV3</accession>
<evidence type="ECO:0000313" key="3">
    <source>
        <dbReference type="EMBL" id="SFM30434.1"/>
    </source>
</evidence>
<reference evidence="3 4" key="1">
    <citation type="submission" date="2016-10" db="EMBL/GenBank/DDBJ databases">
        <authorList>
            <person name="de Groot N.N."/>
        </authorList>
    </citation>
    <scope>NUCLEOTIDE SEQUENCE [LARGE SCALE GENOMIC DNA]</scope>
    <source>
        <strain evidence="3 4">ATCC 43154</strain>
    </source>
</reference>